<protein>
    <submittedName>
        <fullName evidence="3">GNAT family N-acetyltransferase</fullName>
    </submittedName>
</protein>
<dbReference type="Gene3D" id="3.40.630.30">
    <property type="match status" value="1"/>
</dbReference>
<dbReference type="PANTHER" id="PTHR43415:SF3">
    <property type="entry name" value="GNAT-FAMILY ACETYLTRANSFERASE"/>
    <property type="match status" value="1"/>
</dbReference>
<reference evidence="3 4" key="1">
    <citation type="submission" date="2020-07" db="EMBL/GenBank/DDBJ databases">
        <title>Streptomyces isolated from Indian soil.</title>
        <authorList>
            <person name="Mandal S."/>
            <person name="Maiti P.K."/>
        </authorList>
    </citation>
    <scope>NUCLEOTIDE SEQUENCE [LARGE SCALE GENOMIC DNA]</scope>
    <source>
        <strain evidence="3 4">PSKA54</strain>
    </source>
</reference>
<dbReference type="InterPro" id="IPR000182">
    <property type="entry name" value="GNAT_dom"/>
</dbReference>
<evidence type="ECO:0000313" key="4">
    <source>
        <dbReference type="Proteomes" id="UP000586976"/>
    </source>
</evidence>
<feature type="compositionally biased region" description="Low complexity" evidence="1">
    <location>
        <begin position="163"/>
        <end position="179"/>
    </location>
</feature>
<sequence>MNDRPTSPVNDEVVELRPHTPASLEPLLRWKNDTEIQRLSDDETHTYSREQVAATLERWMRPSEDIVHLAIGLAGRADPIGFLHLALIERAHQRCRLGIVIGEKELWGHGYGGQAVCRRSATPSTSSASTGSRRRSSPTTRARYASSKAPASYARASCARASNATGGASTSWSSACCGTNGPGDASDERGDAGDGDRRSVRGGLDRRVLGRLDRGP</sequence>
<evidence type="ECO:0000256" key="1">
    <source>
        <dbReference type="SAM" id="MobiDB-lite"/>
    </source>
</evidence>
<dbReference type="PANTHER" id="PTHR43415">
    <property type="entry name" value="SPERMIDINE N(1)-ACETYLTRANSFERASE"/>
    <property type="match status" value="1"/>
</dbReference>
<accession>A0A7W2HGL0</accession>
<comment type="caution">
    <text evidence="3">The sequence shown here is derived from an EMBL/GenBank/DDBJ whole genome shotgun (WGS) entry which is preliminary data.</text>
</comment>
<organism evidence="3 4">
    <name type="scientific">Streptomyces himalayensis subsp. aureolus</name>
    <dbReference type="NCBI Taxonomy" id="2758039"/>
    <lineage>
        <taxon>Bacteria</taxon>
        <taxon>Bacillati</taxon>
        <taxon>Actinomycetota</taxon>
        <taxon>Actinomycetes</taxon>
        <taxon>Kitasatosporales</taxon>
        <taxon>Streptomycetaceae</taxon>
        <taxon>Streptomyces</taxon>
        <taxon>Streptomyces himalayensis</taxon>
    </lineage>
</organism>
<name>A0A7W2HGL0_9ACTN</name>
<proteinExistence type="predicted"/>
<evidence type="ECO:0000259" key="2">
    <source>
        <dbReference type="Pfam" id="PF13302"/>
    </source>
</evidence>
<feature type="region of interest" description="Disordered" evidence="1">
    <location>
        <begin position="118"/>
        <end position="148"/>
    </location>
</feature>
<keyword evidence="3" id="KW-0808">Transferase</keyword>
<keyword evidence="4" id="KW-1185">Reference proteome</keyword>
<feature type="domain" description="N-acetyltransferase" evidence="2">
    <location>
        <begin position="15"/>
        <end position="117"/>
    </location>
</feature>
<dbReference type="Pfam" id="PF13302">
    <property type="entry name" value="Acetyltransf_3"/>
    <property type="match status" value="1"/>
</dbReference>
<dbReference type="Proteomes" id="UP000586976">
    <property type="component" value="Unassembled WGS sequence"/>
</dbReference>
<evidence type="ECO:0000313" key="3">
    <source>
        <dbReference type="EMBL" id="MBA4863011.1"/>
    </source>
</evidence>
<dbReference type="InterPro" id="IPR016181">
    <property type="entry name" value="Acyl_CoA_acyltransferase"/>
</dbReference>
<dbReference type="EMBL" id="JACEQY010000017">
    <property type="protein sequence ID" value="MBA4863011.1"/>
    <property type="molecule type" value="Genomic_DNA"/>
</dbReference>
<feature type="region of interest" description="Disordered" evidence="1">
    <location>
        <begin position="163"/>
        <end position="216"/>
    </location>
</feature>
<dbReference type="GO" id="GO:0016747">
    <property type="term" value="F:acyltransferase activity, transferring groups other than amino-acyl groups"/>
    <property type="evidence" value="ECO:0007669"/>
    <property type="project" value="InterPro"/>
</dbReference>
<dbReference type="SUPFAM" id="SSF55729">
    <property type="entry name" value="Acyl-CoA N-acyltransferases (Nat)"/>
    <property type="match status" value="1"/>
</dbReference>
<dbReference type="AlphaFoldDB" id="A0A7W2HGL0"/>
<gene>
    <name evidence="3" type="ORF">H1V43_16755</name>
</gene>
<feature type="compositionally biased region" description="Basic and acidic residues" evidence="1">
    <location>
        <begin position="186"/>
        <end position="216"/>
    </location>
</feature>